<evidence type="ECO:0000256" key="8">
    <source>
        <dbReference type="ARBA" id="ARBA00023077"/>
    </source>
</evidence>
<dbReference type="InterPro" id="IPR036942">
    <property type="entry name" value="Beta-barrel_TonB_sf"/>
</dbReference>
<name>A0A7V8CCN5_9GAMM</name>
<keyword evidence="2 11" id="KW-0813">Transport</keyword>
<evidence type="ECO:0000256" key="3">
    <source>
        <dbReference type="ARBA" id="ARBA00022452"/>
    </source>
</evidence>
<proteinExistence type="inferred from homology"/>
<dbReference type="PROSITE" id="PS52016">
    <property type="entry name" value="TONB_DEPENDENT_REC_3"/>
    <property type="match status" value="1"/>
</dbReference>
<dbReference type="PANTHER" id="PTHR32552:SF81">
    <property type="entry name" value="TONB-DEPENDENT OUTER MEMBRANE RECEPTOR"/>
    <property type="match status" value="1"/>
</dbReference>
<evidence type="ECO:0000313" key="15">
    <source>
        <dbReference type="EMBL" id="KAB7629762.1"/>
    </source>
</evidence>
<comment type="similarity">
    <text evidence="11 12">Belongs to the TonB-dependent receptor family.</text>
</comment>
<dbReference type="SUPFAM" id="SSF56935">
    <property type="entry name" value="Porins"/>
    <property type="match status" value="1"/>
</dbReference>
<dbReference type="InterPro" id="IPR000531">
    <property type="entry name" value="Beta-barrel_TonB"/>
</dbReference>
<keyword evidence="3 11" id="KW-1134">Transmembrane beta strand</keyword>
<comment type="subcellular location">
    <subcellularLocation>
        <location evidence="1 11">Cell outer membrane</location>
        <topology evidence="1 11">Multi-pass membrane protein</topology>
    </subcellularLocation>
</comment>
<keyword evidence="10 11" id="KW-0998">Cell outer membrane</keyword>
<dbReference type="Pfam" id="PF00593">
    <property type="entry name" value="TonB_dep_Rec_b-barrel"/>
    <property type="match status" value="1"/>
</dbReference>
<dbReference type="AlphaFoldDB" id="A0A7V8CCN5"/>
<organism evidence="15 16">
    <name type="scientific">Stenotrophomonas rhizophila</name>
    <dbReference type="NCBI Taxonomy" id="216778"/>
    <lineage>
        <taxon>Bacteria</taxon>
        <taxon>Pseudomonadati</taxon>
        <taxon>Pseudomonadota</taxon>
        <taxon>Gammaproteobacteria</taxon>
        <taxon>Lysobacterales</taxon>
        <taxon>Lysobacteraceae</taxon>
        <taxon>Stenotrophomonas</taxon>
    </lineage>
</organism>
<gene>
    <name evidence="15" type="ORF">F9K92_12270</name>
</gene>
<evidence type="ECO:0000256" key="1">
    <source>
        <dbReference type="ARBA" id="ARBA00004571"/>
    </source>
</evidence>
<dbReference type="GO" id="GO:0006826">
    <property type="term" value="P:iron ion transport"/>
    <property type="evidence" value="ECO:0007669"/>
    <property type="project" value="UniProtKB-KW"/>
</dbReference>
<evidence type="ECO:0000259" key="13">
    <source>
        <dbReference type="Pfam" id="PF00593"/>
    </source>
</evidence>
<dbReference type="Gene3D" id="2.40.170.20">
    <property type="entry name" value="TonB-dependent receptor, beta-barrel domain"/>
    <property type="match status" value="1"/>
</dbReference>
<keyword evidence="8 12" id="KW-0798">TonB box</keyword>
<evidence type="ECO:0000256" key="2">
    <source>
        <dbReference type="ARBA" id="ARBA00022448"/>
    </source>
</evidence>
<dbReference type="EMBL" id="WELC01000015">
    <property type="protein sequence ID" value="KAB7629762.1"/>
    <property type="molecule type" value="Genomic_DNA"/>
</dbReference>
<keyword evidence="7" id="KW-0406">Ion transport</keyword>
<keyword evidence="6" id="KW-0408">Iron</keyword>
<evidence type="ECO:0000256" key="7">
    <source>
        <dbReference type="ARBA" id="ARBA00023065"/>
    </source>
</evidence>
<dbReference type="CDD" id="cd01347">
    <property type="entry name" value="ligand_gated_channel"/>
    <property type="match status" value="1"/>
</dbReference>
<keyword evidence="9 11" id="KW-0472">Membrane</keyword>
<dbReference type="Proteomes" id="UP000449004">
    <property type="component" value="Unassembled WGS sequence"/>
</dbReference>
<evidence type="ECO:0000259" key="14">
    <source>
        <dbReference type="Pfam" id="PF07715"/>
    </source>
</evidence>
<evidence type="ECO:0000256" key="12">
    <source>
        <dbReference type="RuleBase" id="RU003357"/>
    </source>
</evidence>
<evidence type="ECO:0000313" key="16">
    <source>
        <dbReference type="Proteomes" id="UP000449004"/>
    </source>
</evidence>
<dbReference type="PANTHER" id="PTHR32552">
    <property type="entry name" value="FERRICHROME IRON RECEPTOR-RELATED"/>
    <property type="match status" value="1"/>
</dbReference>
<dbReference type="Pfam" id="PF07715">
    <property type="entry name" value="Plug"/>
    <property type="match status" value="1"/>
</dbReference>
<keyword evidence="15" id="KW-0675">Receptor</keyword>
<evidence type="ECO:0000256" key="9">
    <source>
        <dbReference type="ARBA" id="ARBA00023136"/>
    </source>
</evidence>
<dbReference type="InterPro" id="IPR039426">
    <property type="entry name" value="TonB-dep_rcpt-like"/>
</dbReference>
<evidence type="ECO:0000256" key="4">
    <source>
        <dbReference type="ARBA" id="ARBA00022496"/>
    </source>
</evidence>
<feature type="domain" description="TonB-dependent receptor-like beta-barrel" evidence="13">
    <location>
        <begin position="347"/>
        <end position="773"/>
    </location>
</feature>
<evidence type="ECO:0000256" key="10">
    <source>
        <dbReference type="ARBA" id="ARBA00023237"/>
    </source>
</evidence>
<reference evidence="15 16" key="1">
    <citation type="submission" date="2019-10" db="EMBL/GenBank/DDBJ databases">
        <title>Halotolerant bacteria associated to Saharan-endemic halophytes Stipa tenacissima L. and Atriplex halimus L mitigate salt stress and promote growth of tomato plants.</title>
        <authorList>
            <person name="Dif G."/>
        </authorList>
    </citation>
    <scope>NUCLEOTIDE SEQUENCE [LARGE SCALE GENOMIC DNA]</scope>
    <source>
        <strain evidence="15 16">IS26</strain>
    </source>
</reference>
<feature type="domain" description="TonB-dependent receptor plug" evidence="14">
    <location>
        <begin position="125"/>
        <end position="236"/>
    </location>
</feature>
<keyword evidence="5 11" id="KW-0812">Transmembrane</keyword>
<protein>
    <submittedName>
        <fullName evidence="15">TonB-dependent receptor</fullName>
    </submittedName>
</protein>
<sequence>MSMLRRRIDSSLNRTIVSYMGLHIAIHPRSVTARPAPTPARRGALTAAFRAHCRGRPASLPRSHHMSHCSLRMNALSLACTAGILALGCSTTALAQVAAENPNRDDVHTLGTVTATAQKRVEVVTDIPMSISVISEEQLDRLQVNNMNDLAGLVPGLQITSLGAPGRSTISIRGITPMGNTAATSIYVDDVPLTANGSLSGATSGMFDLLPYDVQNVEVLRGPQGTLYGASALGGVVKYVTKRPDLEYFSGRAGATMRVVDDGGRVGHSERAAVNVPLVKGQLALRASYAEQTSPGWIDNSVLHRRDTNDVYQNAGRLSLLWKASDTVDVLLTAMRQENKGDNFATVALDPATFKPKLPGYSNEYLFLQPSTIKYDVYGLTVDWDLGWADFTSASSWMKSNSWRLQDQSVEYIPLLGQKPGVGPVMAYAGLDTDIELKKWTQEFRLTSKGDSRLQWQLGAFYTDEDAAYIERGSALSPAFNPVLDLFTASVLTTYKEKALFGNATWKFTDRFDLALGVRHARNDQQFRQTLGGPLGGDGVQRITDSSESVTTWSASPRLFLGEDTMAYVRVATGYRAGSPNPILPAAPEVPSQVKSDTLINYEAGLKSHFWDRRALVEVAAFRIDWDDIRLNLLTAQGISYGGNGGEARSQGVEFTGALMPVDGLRLSGSLTYTDAKLTAPIPPARPGGPNQAESGAQLPQVPEWAGSLQADYQFPTSGEWGWSVGGALRYYGERAASVAATQSFDLPSYTTVDLTAEVSSQNTTVRFFVTNLTNKDIYVAAGRTIPAAGAQQYRRWNAVMMQPRTVGVSLDYSF</sequence>
<dbReference type="InterPro" id="IPR012910">
    <property type="entry name" value="Plug_dom"/>
</dbReference>
<evidence type="ECO:0000256" key="6">
    <source>
        <dbReference type="ARBA" id="ARBA00023004"/>
    </source>
</evidence>
<keyword evidence="4" id="KW-0410">Iron transport</keyword>
<comment type="caution">
    <text evidence="15">The sequence shown here is derived from an EMBL/GenBank/DDBJ whole genome shotgun (WGS) entry which is preliminary data.</text>
</comment>
<evidence type="ECO:0000256" key="11">
    <source>
        <dbReference type="PROSITE-ProRule" id="PRU01360"/>
    </source>
</evidence>
<evidence type="ECO:0000256" key="5">
    <source>
        <dbReference type="ARBA" id="ARBA00022692"/>
    </source>
</evidence>
<accession>A0A7V8CCN5</accession>
<dbReference type="GO" id="GO:0009279">
    <property type="term" value="C:cell outer membrane"/>
    <property type="evidence" value="ECO:0007669"/>
    <property type="project" value="UniProtKB-SubCell"/>
</dbReference>